<feature type="compositionally biased region" description="Low complexity" evidence="5">
    <location>
        <begin position="1"/>
        <end position="10"/>
    </location>
</feature>
<dbReference type="GO" id="GO:0012505">
    <property type="term" value="C:endomembrane system"/>
    <property type="evidence" value="ECO:0007669"/>
    <property type="project" value="UniProtKB-SubCell"/>
</dbReference>
<name>E6SJ66_THEM7</name>
<reference evidence="7 8" key="1">
    <citation type="journal article" date="2010" name="Stand. Genomic Sci.">
        <title>Complete genome sequence of Thermaerobacter marianensis type strain (7p75a).</title>
        <authorList>
            <person name="Han C."/>
            <person name="Gu W."/>
            <person name="Zhang X."/>
            <person name="Lapidus A."/>
            <person name="Nolan M."/>
            <person name="Copeland A."/>
            <person name="Lucas S."/>
            <person name="Del Rio T.G."/>
            <person name="Tice H."/>
            <person name="Cheng J.F."/>
            <person name="Tapia R."/>
            <person name="Goodwin L."/>
            <person name="Pitluck S."/>
            <person name="Pagani I."/>
            <person name="Ivanova N."/>
            <person name="Mavromatis K."/>
            <person name="Mikhailova N."/>
            <person name="Pati A."/>
            <person name="Chen A."/>
            <person name="Palaniappan K."/>
            <person name="Land M."/>
            <person name="Hauser L."/>
            <person name="Chang Y.J."/>
            <person name="Jeffries C.D."/>
            <person name="Schneider S."/>
            <person name="Rohde M."/>
            <person name="Goker M."/>
            <person name="Pukall R."/>
            <person name="Woyke T."/>
            <person name="Bristow J."/>
            <person name="Eisen J.A."/>
            <person name="Markowitz V."/>
            <person name="Hugenholtz P."/>
            <person name="Kyrpides N.C."/>
            <person name="Klenk H.P."/>
            <person name="Detter J.C."/>
        </authorList>
    </citation>
    <scope>NUCLEOTIDE SEQUENCE [LARGE SCALE GENOMIC DNA]</scope>
    <source>
        <strain evidence="8">ATCC 700841 / DSM 12885 / JCM 10246 / 7p75a</strain>
    </source>
</reference>
<evidence type="ECO:0000259" key="6">
    <source>
        <dbReference type="Pfam" id="PF06803"/>
    </source>
</evidence>
<dbReference type="InterPro" id="IPR010652">
    <property type="entry name" value="DUF1232"/>
</dbReference>
<dbReference type="EMBL" id="CP002344">
    <property type="protein sequence ID" value="ADU52090.1"/>
    <property type="molecule type" value="Genomic_DNA"/>
</dbReference>
<feature type="region of interest" description="Disordered" evidence="5">
    <location>
        <begin position="1"/>
        <end position="45"/>
    </location>
</feature>
<evidence type="ECO:0000256" key="3">
    <source>
        <dbReference type="ARBA" id="ARBA00022989"/>
    </source>
</evidence>
<feature type="domain" description="DUF1232" evidence="6">
    <location>
        <begin position="79"/>
        <end position="114"/>
    </location>
</feature>
<reference evidence="8" key="2">
    <citation type="journal article" date="2010" name="Stand. Genomic Sci.">
        <title>Complete genome sequence of Thermaerobacter marianensis type strain (7p75aT).</title>
        <authorList>
            <person name="Han C."/>
            <person name="Gu W."/>
            <person name="Zhang X."/>
            <person name="Lapidus A."/>
            <person name="Nolan M."/>
            <person name="Copeland A."/>
            <person name="Lucas S."/>
            <person name="Glavina Del Rio T."/>
            <person name="Tice H."/>
            <person name="Cheng J."/>
            <person name="Tapia R."/>
            <person name="Goodwin L."/>
            <person name="Pitluck S."/>
            <person name="Pagani I."/>
            <person name="Ivanova N."/>
            <person name="Mavromatis K."/>
            <person name="Mikhailova N."/>
            <person name="Pati A."/>
            <person name="Chen A."/>
            <person name="Palaniappan K."/>
            <person name="Land M."/>
            <person name="Hauser L."/>
            <person name="Chang Y."/>
            <person name="Jeffries C."/>
            <person name="Schneider S."/>
            <person name="Rohde M."/>
            <person name="Goker M."/>
            <person name="Pukall R."/>
            <person name="Woyke T."/>
            <person name="Bristow J."/>
            <person name="Eisen J."/>
            <person name="Markowitz V."/>
            <person name="Hugenholtz P."/>
            <person name="Kyrpides N."/>
            <person name="Klenk H."/>
            <person name="Detter J."/>
        </authorList>
    </citation>
    <scope>NUCLEOTIDE SEQUENCE [LARGE SCALE GENOMIC DNA]</scope>
    <source>
        <strain evidence="8">ATCC 700841 / DSM 12885 / JCM 10246 / 7p75a</strain>
    </source>
</reference>
<organism evidence="7 8">
    <name type="scientific">Thermaerobacter marianensis (strain ATCC 700841 / DSM 12885 / JCM 10246 / 7p75a)</name>
    <dbReference type="NCBI Taxonomy" id="644966"/>
    <lineage>
        <taxon>Bacteria</taxon>
        <taxon>Bacillati</taxon>
        <taxon>Bacillota</taxon>
        <taxon>Clostridia</taxon>
        <taxon>Eubacteriales</taxon>
        <taxon>Clostridiales Family XVII. Incertae Sedis</taxon>
        <taxon>Thermaerobacter</taxon>
    </lineage>
</organism>
<gene>
    <name evidence="7" type="ordered locus">Tmar_2009</name>
</gene>
<evidence type="ECO:0000256" key="5">
    <source>
        <dbReference type="SAM" id="MobiDB-lite"/>
    </source>
</evidence>
<evidence type="ECO:0000256" key="2">
    <source>
        <dbReference type="ARBA" id="ARBA00022692"/>
    </source>
</evidence>
<evidence type="ECO:0000313" key="7">
    <source>
        <dbReference type="EMBL" id="ADU52090.1"/>
    </source>
</evidence>
<keyword evidence="3" id="KW-1133">Transmembrane helix</keyword>
<feature type="region of interest" description="Disordered" evidence="5">
    <location>
        <begin position="199"/>
        <end position="221"/>
    </location>
</feature>
<keyword evidence="4" id="KW-0472">Membrane</keyword>
<evidence type="ECO:0000256" key="1">
    <source>
        <dbReference type="ARBA" id="ARBA00004127"/>
    </source>
</evidence>
<dbReference type="AlphaFoldDB" id="E6SJ66"/>
<keyword evidence="2" id="KW-0812">Transmembrane</keyword>
<dbReference type="eggNOG" id="COG3339">
    <property type="taxonomic scope" value="Bacteria"/>
</dbReference>
<feature type="compositionally biased region" description="Low complexity" evidence="5">
    <location>
        <begin position="32"/>
        <end position="43"/>
    </location>
</feature>
<proteinExistence type="predicted"/>
<dbReference type="OrthoDB" id="9800202at2"/>
<dbReference type="HOGENOM" id="CLU_108961_0_0_9"/>
<evidence type="ECO:0000256" key="4">
    <source>
        <dbReference type="ARBA" id="ARBA00023136"/>
    </source>
</evidence>
<protein>
    <recommendedName>
        <fullName evidence="6">DUF1232 domain-containing protein</fullName>
    </recommendedName>
</protein>
<comment type="subcellular location">
    <subcellularLocation>
        <location evidence="1">Endomembrane system</location>
        <topology evidence="1">Multi-pass membrane protein</topology>
    </subcellularLocation>
</comment>
<dbReference type="KEGG" id="tmr:Tmar_2009"/>
<evidence type="ECO:0000313" key="8">
    <source>
        <dbReference type="Proteomes" id="UP000008915"/>
    </source>
</evidence>
<accession>E6SJ66</accession>
<keyword evidence="8" id="KW-1185">Reference proteome</keyword>
<dbReference type="Pfam" id="PF06803">
    <property type="entry name" value="DUF1232"/>
    <property type="match status" value="1"/>
</dbReference>
<dbReference type="Proteomes" id="UP000008915">
    <property type="component" value="Chromosome"/>
</dbReference>
<sequence>MPAAAPSPAARNRRGPFHTGKVGAGGNCPSKAGAGHAGAAPPGTTRLNRWRGVVGRLPRYARLARRILALGPQAGGRARRLVLAGLAYWLVPLDPLPGFIPVLGQLDDLLVALFALRLALRSLPRPLRTRLLREAGLDAGTVESDWRLVRETARGLVVASGRVAWRLGWAAARGTARLGTRTGAWLLARMTARRTRPKVAPGACLGAGPGTGPRCEPRGRS</sequence>